<gene>
    <name evidence="2" type="ORF">S01H1_18477</name>
</gene>
<comment type="caution">
    <text evidence="2">The sequence shown here is derived from an EMBL/GenBank/DDBJ whole genome shotgun (WGS) entry which is preliminary data.</text>
</comment>
<dbReference type="EMBL" id="BARS01009882">
    <property type="protein sequence ID" value="GAF80897.1"/>
    <property type="molecule type" value="Genomic_DNA"/>
</dbReference>
<dbReference type="AlphaFoldDB" id="X0SY97"/>
<proteinExistence type="predicted"/>
<dbReference type="GO" id="GO:0003676">
    <property type="term" value="F:nucleic acid binding"/>
    <property type="evidence" value="ECO:0007669"/>
    <property type="project" value="InterPro"/>
</dbReference>
<accession>X0SY97</accession>
<feature type="domain" description="S1 motif" evidence="1">
    <location>
        <begin position="45"/>
        <end position="128"/>
    </location>
</feature>
<evidence type="ECO:0000313" key="2">
    <source>
        <dbReference type="EMBL" id="GAF80897.1"/>
    </source>
</evidence>
<evidence type="ECO:0000259" key="1">
    <source>
        <dbReference type="PROSITE" id="PS50126"/>
    </source>
</evidence>
<reference evidence="2" key="1">
    <citation type="journal article" date="2014" name="Front. Microbiol.">
        <title>High frequency of phylogenetically diverse reductive dehalogenase-homologous genes in deep subseafloor sedimentary metagenomes.</title>
        <authorList>
            <person name="Kawai M."/>
            <person name="Futagami T."/>
            <person name="Toyoda A."/>
            <person name="Takaki Y."/>
            <person name="Nishi S."/>
            <person name="Hori S."/>
            <person name="Arai W."/>
            <person name="Tsubouchi T."/>
            <person name="Morono Y."/>
            <person name="Uchiyama I."/>
            <person name="Ito T."/>
            <person name="Fujiyama A."/>
            <person name="Inagaki F."/>
            <person name="Takami H."/>
        </authorList>
    </citation>
    <scope>NUCLEOTIDE SEQUENCE</scope>
    <source>
        <strain evidence="2">Expedition CK06-06</strain>
    </source>
</reference>
<dbReference type="Pfam" id="PF00575">
    <property type="entry name" value="S1"/>
    <property type="match status" value="1"/>
</dbReference>
<dbReference type="PROSITE" id="PS50126">
    <property type="entry name" value="S1"/>
    <property type="match status" value="1"/>
</dbReference>
<dbReference type="Gene3D" id="2.40.50.140">
    <property type="entry name" value="Nucleic acid-binding proteins"/>
    <property type="match status" value="1"/>
</dbReference>
<organism evidence="2">
    <name type="scientific">marine sediment metagenome</name>
    <dbReference type="NCBI Taxonomy" id="412755"/>
    <lineage>
        <taxon>unclassified sequences</taxon>
        <taxon>metagenomes</taxon>
        <taxon>ecological metagenomes</taxon>
    </lineage>
</organism>
<dbReference type="CDD" id="cd04471">
    <property type="entry name" value="S1_RNase_R"/>
    <property type="match status" value="1"/>
</dbReference>
<protein>
    <recommendedName>
        <fullName evidence="1">S1 motif domain-containing protein</fullName>
    </recommendedName>
</protein>
<dbReference type="InterPro" id="IPR012340">
    <property type="entry name" value="NA-bd_OB-fold"/>
</dbReference>
<dbReference type="SUPFAM" id="SSF50249">
    <property type="entry name" value="Nucleic acid-binding proteins"/>
    <property type="match status" value="1"/>
</dbReference>
<sequence>MPWTISEKALQKVAHQCTERELVALEAERAYSRLKELRFLATQIGKTFDGIVSGVIPKGLFVQIREFLVDGFISVDWLEGDDYTFDESLYALRGRRFKQVLQLGQEVRIRVRDVSIEKRFANFLLVEE</sequence>
<dbReference type="InterPro" id="IPR003029">
    <property type="entry name" value="S1_domain"/>
</dbReference>
<name>X0SY97_9ZZZZ</name>